<dbReference type="Gene3D" id="2.120.10.30">
    <property type="entry name" value="TolB, C-terminal domain"/>
    <property type="match status" value="1"/>
</dbReference>
<dbReference type="InterPro" id="IPR011042">
    <property type="entry name" value="6-blade_b-propeller_TolB-like"/>
</dbReference>
<dbReference type="NCBIfam" id="TIGR03382">
    <property type="entry name" value="GC_trans_RRR"/>
    <property type="match status" value="1"/>
</dbReference>
<dbReference type="NCBIfam" id="TIGR03901">
    <property type="entry name" value="MYXO-CTERM"/>
    <property type="match status" value="1"/>
</dbReference>
<keyword evidence="2" id="KW-0732">Signal</keyword>
<dbReference type="InterPro" id="IPR003431">
    <property type="entry name" value="B-propeller_Phytase"/>
</dbReference>
<dbReference type="NCBIfam" id="NF045638">
    <property type="entry name" value="Mrt_dep_phytase"/>
    <property type="match status" value="1"/>
</dbReference>
<dbReference type="InterPro" id="IPR024038">
    <property type="entry name" value="MYXO-CTERM"/>
</dbReference>
<dbReference type="SUPFAM" id="SSF50956">
    <property type="entry name" value="Thermostable phytase (3-phytase)"/>
    <property type="match status" value="1"/>
</dbReference>
<dbReference type="Proteomes" id="UP000518300">
    <property type="component" value="Unassembled WGS sequence"/>
</dbReference>
<gene>
    <name evidence="4" type="ORF">HG543_02385</name>
</gene>
<dbReference type="AlphaFoldDB" id="A0A848L4S1"/>
<dbReference type="Pfam" id="PF02333">
    <property type="entry name" value="Phytase"/>
    <property type="match status" value="1"/>
</dbReference>
<feature type="domain" description="BPP" evidence="3">
    <location>
        <begin position="18"/>
        <end position="350"/>
    </location>
</feature>
<dbReference type="EMBL" id="JABBJJ010000007">
    <property type="protein sequence ID" value="NMO13714.1"/>
    <property type="molecule type" value="Genomic_DNA"/>
</dbReference>
<name>A0A848L4S1_9BACT</name>
<comment type="caution">
    <text evidence="4">The sequence shown here is derived from an EMBL/GenBank/DDBJ whole genome shotgun (WGS) entry which is preliminary data.</text>
</comment>
<accession>A0A848L4S1</accession>
<feature type="region of interest" description="Disordered" evidence="1">
    <location>
        <begin position="351"/>
        <end position="396"/>
    </location>
</feature>
<reference evidence="4 5" key="1">
    <citation type="submission" date="2020-04" db="EMBL/GenBank/DDBJ databases">
        <title>Draft genome of Pyxidicoccus fallax type strain.</title>
        <authorList>
            <person name="Whitworth D.E."/>
        </authorList>
    </citation>
    <scope>NUCLEOTIDE SEQUENCE [LARGE SCALE GENOMIC DNA]</scope>
    <source>
        <strain evidence="4 5">DSM 14698</strain>
    </source>
</reference>
<organism evidence="4 5">
    <name type="scientific">Pyxidicoccus fallax</name>
    <dbReference type="NCBI Taxonomy" id="394095"/>
    <lineage>
        <taxon>Bacteria</taxon>
        <taxon>Pseudomonadati</taxon>
        <taxon>Myxococcota</taxon>
        <taxon>Myxococcia</taxon>
        <taxon>Myxococcales</taxon>
        <taxon>Cystobacterineae</taxon>
        <taxon>Myxococcaceae</taxon>
        <taxon>Pyxidicoccus</taxon>
    </lineage>
</organism>
<protein>
    <submittedName>
        <fullName evidence="4">Phytase</fullName>
    </submittedName>
</protein>
<evidence type="ECO:0000259" key="3">
    <source>
        <dbReference type="PROSITE" id="PS51662"/>
    </source>
</evidence>
<evidence type="ECO:0000256" key="2">
    <source>
        <dbReference type="SAM" id="SignalP"/>
    </source>
</evidence>
<evidence type="ECO:0000313" key="4">
    <source>
        <dbReference type="EMBL" id="NMO13714.1"/>
    </source>
</evidence>
<proteinExistence type="predicted"/>
<sequence>MRNPPLLALVALLTGSAVSAQPIEPVEVLPTGETQPQAAAVAGALRDVALWVTPDGGSDGLVLTAYGDFNAGLTTFGLDGTRVDLEADGPSYAVAVHDGFPLGNDTVTLVLSALEGGVVAYRLAEQGADRVQRIGPVTFDPATTFGGQQSLALYRDPGSGRFHLFKAGIRYIEQFELSGQGGAVSATRVRIVDTGTTSPTISGLVVDEQSGRLFAMLVGEGLWRYGIAPDAGSEGKQVAWQGDGGRLGSTLGRLALYRAGTTAEGYLLAADPARSAYNVFERSSEVYVGSFAVVENPDENLAGARNPLAVAVVSRTVGTDFQGGILVAHNAQGAPENLLVMPWGAVADAFDPPLRGSTGQADGGTNDGGTDAGAFDAGPPVSPPGKPPVSSNGGDGCSCAAASVPASALFALLALALTGRRRRS</sequence>
<feature type="signal peptide" evidence="2">
    <location>
        <begin position="1"/>
        <end position="20"/>
    </location>
</feature>
<dbReference type="GO" id="GO:0016158">
    <property type="term" value="F:inositol hexakisphosphate 3-phosphatase activity"/>
    <property type="evidence" value="ECO:0007669"/>
    <property type="project" value="InterPro"/>
</dbReference>
<dbReference type="PROSITE" id="PS51662">
    <property type="entry name" value="BP_PHYTASE"/>
    <property type="match status" value="1"/>
</dbReference>
<evidence type="ECO:0000313" key="5">
    <source>
        <dbReference type="Proteomes" id="UP000518300"/>
    </source>
</evidence>
<evidence type="ECO:0000256" key="1">
    <source>
        <dbReference type="SAM" id="MobiDB-lite"/>
    </source>
</evidence>
<feature type="compositionally biased region" description="Gly residues" evidence="1">
    <location>
        <begin position="361"/>
        <end position="371"/>
    </location>
</feature>
<dbReference type="RefSeq" id="WP_169342999.1">
    <property type="nucleotide sequence ID" value="NZ_JABBJJ010000007.1"/>
</dbReference>
<keyword evidence="5" id="KW-1185">Reference proteome</keyword>
<dbReference type="InterPro" id="IPR017756">
    <property type="entry name" value="TM_Gly-Cys-Arg_CS"/>
</dbReference>
<feature type="chain" id="PRO_5032347162" evidence="2">
    <location>
        <begin position="21"/>
        <end position="424"/>
    </location>
</feature>